<evidence type="ECO:0000256" key="3">
    <source>
        <dbReference type="ARBA" id="ARBA00023012"/>
    </source>
</evidence>
<name>A0AAE3JT47_9FIRM</name>
<dbReference type="SUPFAM" id="SSF52172">
    <property type="entry name" value="CheY-like"/>
    <property type="match status" value="1"/>
</dbReference>
<evidence type="ECO:0000313" key="8">
    <source>
        <dbReference type="Proteomes" id="UP001199915"/>
    </source>
</evidence>
<protein>
    <recommendedName>
        <fullName evidence="1">Stage 0 sporulation protein A homolog</fullName>
    </recommendedName>
</protein>
<keyword evidence="2 5" id="KW-0597">Phosphoprotein</keyword>
<evidence type="ECO:0000313" key="7">
    <source>
        <dbReference type="EMBL" id="MCG4766640.1"/>
    </source>
</evidence>
<dbReference type="GO" id="GO:0000160">
    <property type="term" value="P:phosphorelay signal transduction system"/>
    <property type="evidence" value="ECO:0007669"/>
    <property type="project" value="UniProtKB-KW"/>
</dbReference>
<dbReference type="PANTHER" id="PTHR45339:SF1">
    <property type="entry name" value="HYBRID SIGNAL TRANSDUCTION HISTIDINE KINASE J"/>
    <property type="match status" value="1"/>
</dbReference>
<sequence>MLGSLSLVVDWAENGSEAVDQFEASDPGSYFAIFMDMQMPVMDGIEATKKIRNSVREDNDVPIFAMTANTFATDRKRCADAGMTRVYSETGELKRNSDDAGRESADGMRRITGRINNRKIWRRGSTALDCSGAFL</sequence>
<dbReference type="InterPro" id="IPR011006">
    <property type="entry name" value="CheY-like_superfamily"/>
</dbReference>
<evidence type="ECO:0000259" key="6">
    <source>
        <dbReference type="PROSITE" id="PS50110"/>
    </source>
</evidence>
<gene>
    <name evidence="7" type="ORF">L0N21_14165</name>
</gene>
<dbReference type="PANTHER" id="PTHR45339">
    <property type="entry name" value="HYBRID SIGNAL TRANSDUCTION HISTIDINE KINASE J"/>
    <property type="match status" value="1"/>
</dbReference>
<dbReference type="EMBL" id="JAKNFS010000022">
    <property type="protein sequence ID" value="MCG4766640.1"/>
    <property type="molecule type" value="Genomic_DNA"/>
</dbReference>
<dbReference type="Proteomes" id="UP001199915">
    <property type="component" value="Unassembled WGS sequence"/>
</dbReference>
<dbReference type="RefSeq" id="WP_238033521.1">
    <property type="nucleotide sequence ID" value="NZ_JAKNFS010000022.1"/>
</dbReference>
<evidence type="ECO:0000256" key="2">
    <source>
        <dbReference type="ARBA" id="ARBA00022553"/>
    </source>
</evidence>
<proteinExistence type="predicted"/>
<organism evidence="7 8">
    <name type="scientific">Fusicatenibacter saccharivorans</name>
    <dbReference type="NCBI Taxonomy" id="1150298"/>
    <lineage>
        <taxon>Bacteria</taxon>
        <taxon>Bacillati</taxon>
        <taxon>Bacillota</taxon>
        <taxon>Clostridia</taxon>
        <taxon>Lachnospirales</taxon>
        <taxon>Lachnospiraceae</taxon>
        <taxon>Fusicatenibacter</taxon>
    </lineage>
</organism>
<reference evidence="7" key="1">
    <citation type="submission" date="2022-01" db="EMBL/GenBank/DDBJ databases">
        <title>Collection of gut derived symbiotic bacterial strains cultured from healthy donors.</title>
        <authorList>
            <person name="Lin H."/>
            <person name="Kohout C."/>
            <person name="Waligurski E."/>
            <person name="Pamer E.G."/>
        </authorList>
    </citation>
    <scope>NUCLEOTIDE SEQUENCE</scope>
    <source>
        <strain evidence="7">DFI.5.49</strain>
    </source>
</reference>
<dbReference type="CDD" id="cd17546">
    <property type="entry name" value="REC_hyHK_CKI1_RcsC-like"/>
    <property type="match status" value="1"/>
</dbReference>
<accession>A0AAE3JT47</accession>
<evidence type="ECO:0000256" key="5">
    <source>
        <dbReference type="PROSITE-ProRule" id="PRU00169"/>
    </source>
</evidence>
<dbReference type="Gene3D" id="3.40.50.2300">
    <property type="match status" value="1"/>
</dbReference>
<evidence type="ECO:0000256" key="1">
    <source>
        <dbReference type="ARBA" id="ARBA00018672"/>
    </source>
</evidence>
<dbReference type="PROSITE" id="PS50110">
    <property type="entry name" value="RESPONSE_REGULATORY"/>
    <property type="match status" value="1"/>
</dbReference>
<comment type="caution">
    <text evidence="7">The sequence shown here is derived from an EMBL/GenBank/DDBJ whole genome shotgun (WGS) entry which is preliminary data.</text>
</comment>
<comment type="function">
    <text evidence="4">May play the central regulatory role in sporulation. It may be an element of the effector pathway responsible for the activation of sporulation genes in response to nutritional stress. Spo0A may act in concert with spo0H (a sigma factor) to control the expression of some genes that are critical to the sporulation process.</text>
</comment>
<dbReference type="InterPro" id="IPR001789">
    <property type="entry name" value="Sig_transdc_resp-reg_receiver"/>
</dbReference>
<evidence type="ECO:0000256" key="4">
    <source>
        <dbReference type="ARBA" id="ARBA00024867"/>
    </source>
</evidence>
<dbReference type="AlphaFoldDB" id="A0AAE3JT47"/>
<feature type="modified residue" description="4-aspartylphosphate" evidence="5">
    <location>
        <position position="36"/>
    </location>
</feature>
<keyword evidence="3" id="KW-0902">Two-component regulatory system</keyword>
<feature type="domain" description="Response regulatory" evidence="6">
    <location>
        <begin position="1"/>
        <end position="104"/>
    </location>
</feature>
<dbReference type="Pfam" id="PF00072">
    <property type="entry name" value="Response_reg"/>
    <property type="match status" value="1"/>
</dbReference>